<dbReference type="CDD" id="cd07035">
    <property type="entry name" value="TPP_PYR_POX_like"/>
    <property type="match status" value="1"/>
</dbReference>
<dbReference type="GO" id="GO:0030976">
    <property type="term" value="F:thiamine pyrophosphate binding"/>
    <property type="evidence" value="ECO:0007669"/>
    <property type="project" value="InterPro"/>
</dbReference>
<proteinExistence type="inferred from homology"/>
<dbReference type="GO" id="GO:0050660">
    <property type="term" value="F:flavin adenine dinucleotide binding"/>
    <property type="evidence" value="ECO:0007669"/>
    <property type="project" value="TreeGrafter"/>
</dbReference>
<comment type="cofactor">
    <cofactor evidence="1">
        <name>thiamine diphosphate</name>
        <dbReference type="ChEBI" id="CHEBI:58937"/>
    </cofactor>
</comment>
<protein>
    <submittedName>
        <fullName evidence="8">Acetolactate synthase large subunit</fullName>
    </submittedName>
</protein>
<feature type="domain" description="Thiamine pyrophosphate enzyme TPP-binding" evidence="6">
    <location>
        <begin position="382"/>
        <end position="526"/>
    </location>
</feature>
<dbReference type="InterPro" id="IPR011766">
    <property type="entry name" value="TPP_enzyme_TPP-bd"/>
</dbReference>
<dbReference type="PANTHER" id="PTHR18968">
    <property type="entry name" value="THIAMINE PYROPHOSPHATE ENZYMES"/>
    <property type="match status" value="1"/>
</dbReference>
<dbReference type="Gene3D" id="3.40.50.1220">
    <property type="entry name" value="TPP-binding domain"/>
    <property type="match status" value="1"/>
</dbReference>
<evidence type="ECO:0000256" key="3">
    <source>
        <dbReference type="ARBA" id="ARBA00023052"/>
    </source>
</evidence>
<dbReference type="EMBL" id="BMMX01000001">
    <property type="protein sequence ID" value="GGK75282.1"/>
    <property type="molecule type" value="Genomic_DNA"/>
</dbReference>
<keyword evidence="9" id="KW-1185">Reference proteome</keyword>
<reference evidence="8" key="1">
    <citation type="journal article" date="2014" name="Int. J. Syst. Evol. Microbiol.">
        <title>Complete genome sequence of Corynebacterium casei LMG S-19264T (=DSM 44701T), isolated from a smear-ripened cheese.</title>
        <authorList>
            <consortium name="US DOE Joint Genome Institute (JGI-PGF)"/>
            <person name="Walter F."/>
            <person name="Albersmeier A."/>
            <person name="Kalinowski J."/>
            <person name="Ruckert C."/>
        </authorList>
    </citation>
    <scope>NUCLEOTIDE SEQUENCE</scope>
    <source>
        <strain evidence="8">CGMCC 4.7299</strain>
    </source>
</reference>
<evidence type="ECO:0000259" key="6">
    <source>
        <dbReference type="Pfam" id="PF02775"/>
    </source>
</evidence>
<feature type="domain" description="Thiamine pyrophosphate enzyme N-terminal TPP-binding" evidence="7">
    <location>
        <begin position="11"/>
        <end position="125"/>
    </location>
</feature>
<organism evidence="8 9">
    <name type="scientific">Mangrovihabitans endophyticus</name>
    <dbReference type="NCBI Taxonomy" id="1751298"/>
    <lineage>
        <taxon>Bacteria</taxon>
        <taxon>Bacillati</taxon>
        <taxon>Actinomycetota</taxon>
        <taxon>Actinomycetes</taxon>
        <taxon>Micromonosporales</taxon>
        <taxon>Micromonosporaceae</taxon>
        <taxon>Mangrovihabitans</taxon>
    </lineage>
</organism>
<name>A0A8J3BT65_9ACTN</name>
<evidence type="ECO:0000256" key="2">
    <source>
        <dbReference type="ARBA" id="ARBA00007812"/>
    </source>
</evidence>
<dbReference type="InterPro" id="IPR000399">
    <property type="entry name" value="TPP-bd_CS"/>
</dbReference>
<dbReference type="SUPFAM" id="SSF52518">
    <property type="entry name" value="Thiamin diphosphate-binding fold (THDP-binding)"/>
    <property type="match status" value="2"/>
</dbReference>
<gene>
    <name evidence="8" type="ORF">GCM10012284_06590</name>
</gene>
<evidence type="ECO:0000313" key="9">
    <source>
        <dbReference type="Proteomes" id="UP000656042"/>
    </source>
</evidence>
<dbReference type="InterPro" id="IPR012000">
    <property type="entry name" value="Thiamin_PyroP_enz_cen_dom"/>
</dbReference>
<evidence type="ECO:0000259" key="7">
    <source>
        <dbReference type="Pfam" id="PF02776"/>
    </source>
</evidence>
<dbReference type="GO" id="GO:0003984">
    <property type="term" value="F:acetolactate synthase activity"/>
    <property type="evidence" value="ECO:0007669"/>
    <property type="project" value="TreeGrafter"/>
</dbReference>
<accession>A0A8J3BT65</accession>
<dbReference type="PANTHER" id="PTHR18968:SF13">
    <property type="entry name" value="ACETOLACTATE SYNTHASE CATALYTIC SUBUNIT, MITOCHONDRIAL"/>
    <property type="match status" value="1"/>
</dbReference>
<keyword evidence="3 4" id="KW-0786">Thiamine pyrophosphate</keyword>
<evidence type="ECO:0000256" key="4">
    <source>
        <dbReference type="RuleBase" id="RU362132"/>
    </source>
</evidence>
<reference evidence="8" key="2">
    <citation type="submission" date="2020-09" db="EMBL/GenBank/DDBJ databases">
        <authorList>
            <person name="Sun Q."/>
            <person name="Zhou Y."/>
        </authorList>
    </citation>
    <scope>NUCLEOTIDE SEQUENCE</scope>
    <source>
        <strain evidence="8">CGMCC 4.7299</strain>
    </source>
</reference>
<evidence type="ECO:0000259" key="5">
    <source>
        <dbReference type="Pfam" id="PF00205"/>
    </source>
</evidence>
<dbReference type="InterPro" id="IPR029035">
    <property type="entry name" value="DHS-like_NAD/FAD-binding_dom"/>
</dbReference>
<dbReference type="CDD" id="cd00568">
    <property type="entry name" value="TPP_enzymes"/>
    <property type="match status" value="1"/>
</dbReference>
<feature type="domain" description="Thiamine pyrophosphate enzyme central" evidence="5">
    <location>
        <begin position="197"/>
        <end position="332"/>
    </location>
</feature>
<dbReference type="GO" id="GO:0000287">
    <property type="term" value="F:magnesium ion binding"/>
    <property type="evidence" value="ECO:0007669"/>
    <property type="project" value="InterPro"/>
</dbReference>
<dbReference type="InterPro" id="IPR029061">
    <property type="entry name" value="THDP-binding"/>
</dbReference>
<comment type="caution">
    <text evidence="8">The sequence shown here is derived from an EMBL/GenBank/DDBJ whole genome shotgun (WGS) entry which is preliminary data.</text>
</comment>
<comment type="similarity">
    <text evidence="2 4">Belongs to the TPP enzyme family.</text>
</comment>
<dbReference type="GO" id="GO:0005948">
    <property type="term" value="C:acetolactate synthase complex"/>
    <property type="evidence" value="ECO:0007669"/>
    <property type="project" value="TreeGrafter"/>
</dbReference>
<dbReference type="Pfam" id="PF02775">
    <property type="entry name" value="TPP_enzyme_C"/>
    <property type="match status" value="1"/>
</dbReference>
<dbReference type="GO" id="GO:0009097">
    <property type="term" value="P:isoleucine biosynthetic process"/>
    <property type="evidence" value="ECO:0007669"/>
    <property type="project" value="TreeGrafter"/>
</dbReference>
<dbReference type="GO" id="GO:0009099">
    <property type="term" value="P:L-valine biosynthetic process"/>
    <property type="evidence" value="ECO:0007669"/>
    <property type="project" value="TreeGrafter"/>
</dbReference>
<dbReference type="RefSeq" id="WP_189077481.1">
    <property type="nucleotide sequence ID" value="NZ_BMMX01000001.1"/>
</dbReference>
<sequence length="546" mass="57408">MNATAGSATNADEVVRALGTAGVDVLFGFPGETSLPLYLAAQRQSVVRHVLARCPRCAGYMAEAYARITHRPAACDAPGGVGSPHTAPALLEAHNSATPLVFLASGAARRTRGRWTTGECDQQQMFAPVTKQRMRLEVADGLCDRVRAATQHARAPRSGPVFVEIPADLLSAPAPGTPGKPYLPEPPLRACPRRDAVDDVARRVRGARQAVVVAGGGVHLGDATGPLRRLIAATGLPVATTLNGKGAVDERLPHALGVTGAKGSAAANAFVATADCIIAIGTKLGDKSTDGFRWPHPGQTLIHVDADATELTRFGHAGVPVLGDAGDFCRALTAALRDFRYAGADFEPEQPAWDGGLTQLLCERLTDHLADRDVVVADASVASGWAGAALRMRGADQRLITPRGSGSLGYALPAAIGAQFARPDGRIFAIGGDGGFAMAMHEMETAARLNLPITYFLLNNQRLGLIERHAVGLLGGRGVSDGFTAIDWPAIATAFGWRSFRVRDRDDLATRWKEICDGWAPTLVECVVPADEVAPDHTVTPKGEVP</sequence>
<dbReference type="Proteomes" id="UP000656042">
    <property type="component" value="Unassembled WGS sequence"/>
</dbReference>
<dbReference type="SUPFAM" id="SSF52467">
    <property type="entry name" value="DHS-like NAD/FAD-binding domain"/>
    <property type="match status" value="1"/>
</dbReference>
<dbReference type="PROSITE" id="PS00187">
    <property type="entry name" value="TPP_ENZYMES"/>
    <property type="match status" value="1"/>
</dbReference>
<dbReference type="InterPro" id="IPR012001">
    <property type="entry name" value="Thiamin_PyroP_enz_TPP-bd_dom"/>
</dbReference>
<dbReference type="AlphaFoldDB" id="A0A8J3BT65"/>
<dbReference type="Pfam" id="PF00205">
    <property type="entry name" value="TPP_enzyme_M"/>
    <property type="match status" value="1"/>
</dbReference>
<dbReference type="Gene3D" id="3.40.50.970">
    <property type="match status" value="2"/>
</dbReference>
<evidence type="ECO:0000313" key="8">
    <source>
        <dbReference type="EMBL" id="GGK75282.1"/>
    </source>
</evidence>
<dbReference type="Pfam" id="PF02776">
    <property type="entry name" value="TPP_enzyme_N"/>
    <property type="match status" value="1"/>
</dbReference>
<evidence type="ECO:0000256" key="1">
    <source>
        <dbReference type="ARBA" id="ARBA00001964"/>
    </source>
</evidence>
<dbReference type="InterPro" id="IPR045229">
    <property type="entry name" value="TPP_enz"/>
</dbReference>